<evidence type="ECO:0000313" key="2">
    <source>
        <dbReference type="EMBL" id="KAK9665833.1"/>
    </source>
</evidence>
<proteinExistence type="predicted"/>
<keyword evidence="3" id="KW-1185">Reference proteome</keyword>
<protein>
    <recommendedName>
        <fullName evidence="1">FAR1 domain-containing protein</fullName>
    </recommendedName>
</protein>
<accession>A0AAW1GSB7</accession>
<comment type="caution">
    <text evidence="2">The sequence shown here is derived from an EMBL/GenBank/DDBJ whole genome shotgun (WGS) entry which is preliminary data.</text>
</comment>
<evidence type="ECO:0000313" key="3">
    <source>
        <dbReference type="Proteomes" id="UP001443914"/>
    </source>
</evidence>
<dbReference type="Proteomes" id="UP001443914">
    <property type="component" value="Unassembled WGS sequence"/>
</dbReference>
<dbReference type="PANTHER" id="PTHR47718:SF18">
    <property type="entry name" value="PROTEIN FAR1-RELATED SEQUENCE 5-LIKE"/>
    <property type="match status" value="1"/>
</dbReference>
<evidence type="ECO:0000259" key="1">
    <source>
        <dbReference type="Pfam" id="PF03101"/>
    </source>
</evidence>
<dbReference type="AlphaFoldDB" id="A0AAW1GSB7"/>
<dbReference type="EMBL" id="JBDFQZ010000014">
    <property type="protein sequence ID" value="KAK9665833.1"/>
    <property type="molecule type" value="Genomic_DNA"/>
</dbReference>
<dbReference type="PANTHER" id="PTHR47718">
    <property type="entry name" value="OS01G0519700 PROTEIN"/>
    <property type="match status" value="1"/>
</dbReference>
<sequence length="204" mass="23060">MELNALNNQLVPFEETFPNSASVSPNVVGIPGDEVPHCPEDLKPSIGKTFSTLEEGLSFYKEYAKNCGFTSRLDSSKSVKGTITHKQCVCSKEGHGKHEGVKRKRSVTRVGCEARANFKRLDTGEYVIYDFLEAHNHAMVTPDTMVHLKQSRDLNLVHKKMIMDNSRVNHGPVKTFRMFKEYVRGYKNVGASLEDFKNFSRDVM</sequence>
<feature type="domain" description="FAR1" evidence="1">
    <location>
        <begin position="58"/>
        <end position="140"/>
    </location>
</feature>
<reference evidence="2" key="1">
    <citation type="submission" date="2024-03" db="EMBL/GenBank/DDBJ databases">
        <title>WGS assembly of Saponaria officinalis var. Norfolk2.</title>
        <authorList>
            <person name="Jenkins J."/>
            <person name="Shu S."/>
            <person name="Grimwood J."/>
            <person name="Barry K."/>
            <person name="Goodstein D."/>
            <person name="Schmutz J."/>
            <person name="Leebens-Mack J."/>
            <person name="Osbourn A."/>
        </authorList>
    </citation>
    <scope>NUCLEOTIDE SEQUENCE [LARGE SCALE GENOMIC DNA]</scope>
    <source>
        <strain evidence="2">JIC</strain>
    </source>
</reference>
<gene>
    <name evidence="2" type="ORF">RND81_14G139600</name>
</gene>
<dbReference type="Pfam" id="PF03101">
    <property type="entry name" value="FAR1"/>
    <property type="match status" value="1"/>
</dbReference>
<dbReference type="InterPro" id="IPR004330">
    <property type="entry name" value="FAR1_DNA_bnd_dom"/>
</dbReference>
<name>A0AAW1GSB7_SAPOF</name>
<organism evidence="2 3">
    <name type="scientific">Saponaria officinalis</name>
    <name type="common">Common soapwort</name>
    <name type="synonym">Lychnis saponaria</name>
    <dbReference type="NCBI Taxonomy" id="3572"/>
    <lineage>
        <taxon>Eukaryota</taxon>
        <taxon>Viridiplantae</taxon>
        <taxon>Streptophyta</taxon>
        <taxon>Embryophyta</taxon>
        <taxon>Tracheophyta</taxon>
        <taxon>Spermatophyta</taxon>
        <taxon>Magnoliopsida</taxon>
        <taxon>eudicotyledons</taxon>
        <taxon>Gunneridae</taxon>
        <taxon>Pentapetalae</taxon>
        <taxon>Caryophyllales</taxon>
        <taxon>Caryophyllaceae</taxon>
        <taxon>Caryophylleae</taxon>
        <taxon>Saponaria</taxon>
    </lineage>
</organism>